<evidence type="ECO:0000313" key="2">
    <source>
        <dbReference type="Proteomes" id="UP001629235"/>
    </source>
</evidence>
<dbReference type="EMBL" id="JAQQDW010000097">
    <property type="protein sequence ID" value="MFM0107973.1"/>
    <property type="molecule type" value="Genomic_DNA"/>
</dbReference>
<reference evidence="1 2" key="1">
    <citation type="journal article" date="2024" name="Chem. Sci.">
        <title>Discovery of megapolipeptins by genome mining of a Burkholderiales bacteria collection.</title>
        <authorList>
            <person name="Paulo B.S."/>
            <person name="Recchia M.J.J."/>
            <person name="Lee S."/>
            <person name="Fergusson C.H."/>
            <person name="Romanowski S.B."/>
            <person name="Hernandez A."/>
            <person name="Krull N."/>
            <person name="Liu D.Y."/>
            <person name="Cavanagh H."/>
            <person name="Bos A."/>
            <person name="Gray C.A."/>
            <person name="Murphy B.T."/>
            <person name="Linington R.G."/>
            <person name="Eustaquio A.S."/>
        </authorList>
    </citation>
    <scope>NUCLEOTIDE SEQUENCE [LARGE SCALE GENOMIC DNA]</scope>
    <source>
        <strain evidence="1 2">RL18-126-BIB-B</strain>
    </source>
</reference>
<organism evidence="1 2">
    <name type="scientific">Paraburkholderia rhynchosiae</name>
    <dbReference type="NCBI Taxonomy" id="487049"/>
    <lineage>
        <taxon>Bacteria</taxon>
        <taxon>Pseudomonadati</taxon>
        <taxon>Pseudomonadota</taxon>
        <taxon>Betaproteobacteria</taxon>
        <taxon>Burkholderiales</taxon>
        <taxon>Burkholderiaceae</taxon>
        <taxon>Paraburkholderia</taxon>
    </lineage>
</organism>
<protein>
    <submittedName>
        <fullName evidence="1">Sugar ABC transporter ATP-binding protein</fullName>
    </submittedName>
</protein>
<keyword evidence="1" id="KW-0547">Nucleotide-binding</keyword>
<accession>A0ACC7NK82</accession>
<keyword evidence="2" id="KW-1185">Reference proteome</keyword>
<gene>
    <name evidence="1" type="ORF">PQR01_32145</name>
</gene>
<comment type="caution">
    <text evidence="1">The sequence shown here is derived from an EMBL/GenBank/DDBJ whole genome shotgun (WGS) entry which is preliminary data.</text>
</comment>
<name>A0ACC7NK82_9BURK</name>
<proteinExistence type="predicted"/>
<keyword evidence="1" id="KW-0067">ATP-binding</keyword>
<dbReference type="Proteomes" id="UP001629235">
    <property type="component" value="Unassembled WGS sequence"/>
</dbReference>
<sequence length="493" mass="51671">MTLDAIAAHAVSKHYGGVQVLRAVSLRLRAGEVMALVGANGAGKSTLIGVLSGAVAPDEGRVEVAGRILPGGNVTAARRVGVSVVHQDLMLFPDLSVLENVTAAALPLHWSGLLSKRRQRAAAAATLARLGFVVPLDARVAELSLAQCQLVEIGRALLTGGRVLILDEPTSALSVRETEALLLVIGALAAEGTAVLFVSHRLDEATRIADRVTVLRDGQVAGVWQRGTIDASGIARAMVGDVSVHNAPAMRESRRLVLQARELRGPGLGPLSLTVHAGDIVGFVGLEGSGIGTLLRGLGGAVPLEGAIEVSGQPVRLSCPADALRAGLVYMPPDRKLEGLWLDRSPVWNIATAPLRRCAAWRWPGSGWLGRLSRDRMAQVSVSLNVADAPVGHLSGGNQQRVLFARSLEQSPAVLLLSDPTRGVDVRAKNEIHKLIEALAADGIAVCLNCSGIDEVLAIAQRIVCMRAGRIVADGPRETFDEARALAMVSSSD</sequence>
<evidence type="ECO:0000313" key="1">
    <source>
        <dbReference type="EMBL" id="MFM0107973.1"/>
    </source>
</evidence>